<name>A0A7J9FL08_9ROSI</name>
<evidence type="ECO:0000256" key="1">
    <source>
        <dbReference type="SAM" id="MobiDB-lite"/>
    </source>
</evidence>
<comment type="caution">
    <text evidence="2">The sequence shown here is derived from an EMBL/GenBank/DDBJ whole genome shotgun (WGS) entry which is preliminary data.</text>
</comment>
<dbReference type="EMBL" id="JABEZW010220541">
    <property type="protein sequence ID" value="MBA0785871.1"/>
    <property type="molecule type" value="Genomic_DNA"/>
</dbReference>
<feature type="region of interest" description="Disordered" evidence="1">
    <location>
        <begin position="1"/>
        <end position="27"/>
    </location>
</feature>
<dbReference type="PANTHER" id="PTHR32108:SF5">
    <property type="entry name" value="DYNACTIN SUBUNIT 1-LIKE"/>
    <property type="match status" value="1"/>
</dbReference>
<sequence length="122" mass="14744">MKWQKRKKQKQKQLKDRQEFGTRQNNEKLQFTPIPMSYNELYQSFFDTHVVSPFYLKPLQPLYPKWYDTNSQYDYHVGITGHSIENYTALKNWLKGSSIWVLSNLMIHPIQKIRYPIMLLMG</sequence>
<feature type="compositionally biased region" description="Basic residues" evidence="1">
    <location>
        <begin position="1"/>
        <end position="12"/>
    </location>
</feature>
<reference evidence="2 3" key="1">
    <citation type="journal article" date="2019" name="Genome Biol. Evol.">
        <title>Insights into the evolution of the New World diploid cottons (Gossypium, subgenus Houzingenia) based on genome sequencing.</title>
        <authorList>
            <person name="Grover C.E."/>
            <person name="Arick M.A. 2nd"/>
            <person name="Thrash A."/>
            <person name="Conover J.L."/>
            <person name="Sanders W.S."/>
            <person name="Peterson D.G."/>
            <person name="Frelichowski J.E."/>
            <person name="Scheffler J.A."/>
            <person name="Scheffler B.E."/>
            <person name="Wendel J.F."/>
        </authorList>
    </citation>
    <scope>NUCLEOTIDE SEQUENCE [LARGE SCALE GENOMIC DNA]</scope>
    <source>
        <strain evidence="2">8</strain>
        <tissue evidence="2">Leaf</tissue>
    </source>
</reference>
<organism evidence="2 3">
    <name type="scientific">Gossypium trilobum</name>
    <dbReference type="NCBI Taxonomy" id="34281"/>
    <lineage>
        <taxon>Eukaryota</taxon>
        <taxon>Viridiplantae</taxon>
        <taxon>Streptophyta</taxon>
        <taxon>Embryophyta</taxon>
        <taxon>Tracheophyta</taxon>
        <taxon>Spermatophyta</taxon>
        <taxon>Magnoliopsida</taxon>
        <taxon>eudicotyledons</taxon>
        <taxon>Gunneridae</taxon>
        <taxon>Pentapetalae</taxon>
        <taxon>rosids</taxon>
        <taxon>malvids</taxon>
        <taxon>Malvales</taxon>
        <taxon>Malvaceae</taxon>
        <taxon>Malvoideae</taxon>
        <taxon>Gossypium</taxon>
    </lineage>
</organism>
<dbReference type="PANTHER" id="PTHR32108">
    <property type="entry name" value="DNA-DIRECTED RNA POLYMERASE SUBUNIT ALPHA"/>
    <property type="match status" value="1"/>
</dbReference>
<accession>A0A7J9FL08</accession>
<keyword evidence="3" id="KW-1185">Reference proteome</keyword>
<proteinExistence type="predicted"/>
<evidence type="ECO:0000313" key="2">
    <source>
        <dbReference type="EMBL" id="MBA0785871.1"/>
    </source>
</evidence>
<dbReference type="AlphaFoldDB" id="A0A7J9FL08"/>
<dbReference type="Proteomes" id="UP000593568">
    <property type="component" value="Unassembled WGS sequence"/>
</dbReference>
<evidence type="ECO:0000313" key="3">
    <source>
        <dbReference type="Proteomes" id="UP000593568"/>
    </source>
</evidence>
<gene>
    <name evidence="2" type="ORF">Gotri_025866</name>
</gene>
<protein>
    <submittedName>
        <fullName evidence="2">Uncharacterized protein</fullName>
    </submittedName>
</protein>